<dbReference type="InterPro" id="IPR053934">
    <property type="entry name" value="HTTM_dom"/>
</dbReference>
<sequence length="459" mass="51739">MIRKLHRLLTTEHLLTGVSLARIAYGLFLLFYFISHYAERYLLWGPGGLLPHDAFLEMAEARGILTLFHLSGEPWFFELVYHAGIVVAFLYLIGYRTRLTGVLTFILFWSFYFRNPHLTNGGDNILRIQLFYLLFAQTGARFSLDALRRRKTSSPGRKGVAREMSAVLHNAAVLAAALQLALLYFTAGMYKVMGAYWQEGTALYYATRVQEFHWPGISEWLWESEFLLVLLSYATVIFQVSFPFLLLNRITKLIAVGCAVLFHGGIALFMGLIGFSWIMIGSELILLTDKDYRLIGAAARRAGAKAAGPLRLLRDRIASLPAVKGRQLIVFYDGWCPLCRASVASSRKLDWFSLIRFVSFREPGVIERYGLDADKVERRMHSTADGRRFAEGIDAVIQMATRLLPLWPAVPLLLLARWIGIGQRAYDFIAGRRTILPTGGCDGHCSLEDGKKGPVTLDK</sequence>
<proteinExistence type="predicted"/>
<dbReference type="SMART" id="SM00752">
    <property type="entry name" value="HTTM"/>
    <property type="match status" value="1"/>
</dbReference>
<dbReference type="PANTHER" id="PTHR39535">
    <property type="entry name" value="SPORULATION-DELAYING PROTEIN SDPB"/>
    <property type="match status" value="1"/>
</dbReference>
<gene>
    <name evidence="7" type="ORF">SAMN04488025_13211</name>
</gene>
<evidence type="ECO:0000256" key="5">
    <source>
        <dbReference type="SAM" id="Phobius"/>
    </source>
</evidence>
<dbReference type="InterPro" id="IPR007263">
    <property type="entry name" value="DCC1-like"/>
</dbReference>
<dbReference type="GO" id="GO:0012505">
    <property type="term" value="C:endomembrane system"/>
    <property type="evidence" value="ECO:0007669"/>
    <property type="project" value="UniProtKB-SubCell"/>
</dbReference>
<dbReference type="Proteomes" id="UP000198661">
    <property type="component" value="Unassembled WGS sequence"/>
</dbReference>
<feature type="transmembrane region" description="Helical" evidence="5">
    <location>
        <begin position="126"/>
        <end position="144"/>
    </location>
</feature>
<dbReference type="Pfam" id="PF05090">
    <property type="entry name" value="HTTM"/>
    <property type="match status" value="1"/>
</dbReference>
<feature type="transmembrane region" description="Helical" evidence="5">
    <location>
        <begin position="226"/>
        <end position="246"/>
    </location>
</feature>
<feature type="transmembrane region" description="Helical" evidence="5">
    <location>
        <begin position="99"/>
        <end position="114"/>
    </location>
</feature>
<dbReference type="GO" id="GO:0015035">
    <property type="term" value="F:protein-disulfide reductase activity"/>
    <property type="evidence" value="ECO:0007669"/>
    <property type="project" value="InterPro"/>
</dbReference>
<feature type="transmembrane region" description="Helical" evidence="5">
    <location>
        <begin position="253"/>
        <end position="280"/>
    </location>
</feature>
<organism evidence="7 8">
    <name type="scientific">Planifilum fulgidum</name>
    <dbReference type="NCBI Taxonomy" id="201973"/>
    <lineage>
        <taxon>Bacteria</taxon>
        <taxon>Bacillati</taxon>
        <taxon>Bacillota</taxon>
        <taxon>Bacilli</taxon>
        <taxon>Bacillales</taxon>
        <taxon>Thermoactinomycetaceae</taxon>
        <taxon>Planifilum</taxon>
    </lineage>
</organism>
<reference evidence="7 8" key="1">
    <citation type="submission" date="2016-10" db="EMBL/GenBank/DDBJ databases">
        <authorList>
            <person name="de Groot N.N."/>
        </authorList>
    </citation>
    <scope>NUCLEOTIDE SEQUENCE [LARGE SCALE GENOMIC DNA]</scope>
    <source>
        <strain evidence="7 8">DSM 44945</strain>
    </source>
</reference>
<evidence type="ECO:0000256" key="1">
    <source>
        <dbReference type="ARBA" id="ARBA00004127"/>
    </source>
</evidence>
<evidence type="ECO:0000256" key="3">
    <source>
        <dbReference type="ARBA" id="ARBA00022989"/>
    </source>
</evidence>
<feature type="transmembrane region" description="Helical" evidence="5">
    <location>
        <begin position="75"/>
        <end position="92"/>
    </location>
</feature>
<dbReference type="STRING" id="201973.SAMN04488025_13211"/>
<dbReference type="InterPro" id="IPR052964">
    <property type="entry name" value="Sporulation_signal_mat"/>
</dbReference>
<feature type="transmembrane region" description="Helical" evidence="5">
    <location>
        <begin position="12"/>
        <end position="34"/>
    </location>
</feature>
<dbReference type="RefSeq" id="WP_092040542.1">
    <property type="nucleotide sequence ID" value="NZ_FOOK01000032.1"/>
</dbReference>
<evidence type="ECO:0000256" key="2">
    <source>
        <dbReference type="ARBA" id="ARBA00022692"/>
    </source>
</evidence>
<keyword evidence="8" id="KW-1185">Reference proteome</keyword>
<dbReference type="Pfam" id="PF04134">
    <property type="entry name" value="DCC1-like"/>
    <property type="match status" value="1"/>
</dbReference>
<dbReference type="AlphaFoldDB" id="A0A1I2RM96"/>
<evidence type="ECO:0000259" key="6">
    <source>
        <dbReference type="SMART" id="SM00752"/>
    </source>
</evidence>
<accession>A0A1I2RM96</accession>
<keyword evidence="3 5" id="KW-1133">Transmembrane helix</keyword>
<name>A0A1I2RM96_9BACL</name>
<feature type="transmembrane region" description="Helical" evidence="5">
    <location>
        <begin position="165"/>
        <end position="187"/>
    </location>
</feature>
<evidence type="ECO:0000256" key="4">
    <source>
        <dbReference type="ARBA" id="ARBA00023136"/>
    </source>
</evidence>
<evidence type="ECO:0000313" key="8">
    <source>
        <dbReference type="Proteomes" id="UP000198661"/>
    </source>
</evidence>
<keyword evidence="2 5" id="KW-0812">Transmembrane</keyword>
<comment type="subcellular location">
    <subcellularLocation>
        <location evidence="1">Endomembrane system</location>
        <topology evidence="1">Multi-pass membrane protein</topology>
    </subcellularLocation>
</comment>
<keyword evidence="4 5" id="KW-0472">Membrane</keyword>
<dbReference type="OrthoDB" id="1260738at2"/>
<protein>
    <submittedName>
        <fullName evidence="7">Antimicrobial peptide system protein, SdpB family</fullName>
    </submittedName>
</protein>
<dbReference type="InterPro" id="IPR011020">
    <property type="entry name" value="HTTM-like"/>
</dbReference>
<feature type="domain" description="HTTM-like" evidence="6">
    <location>
        <begin position="10"/>
        <end position="291"/>
    </location>
</feature>
<dbReference type="PANTHER" id="PTHR39535:SF2">
    <property type="entry name" value="HTTM DOMAIN-CONTAINING PROTEIN"/>
    <property type="match status" value="1"/>
</dbReference>
<evidence type="ECO:0000313" key="7">
    <source>
        <dbReference type="EMBL" id="SFG41668.1"/>
    </source>
</evidence>
<dbReference type="EMBL" id="FOOK01000032">
    <property type="protein sequence ID" value="SFG41668.1"/>
    <property type="molecule type" value="Genomic_DNA"/>
</dbReference>